<feature type="repeat" description="WD" evidence="1">
    <location>
        <begin position="19"/>
        <end position="60"/>
    </location>
</feature>
<dbReference type="GO" id="GO:0005634">
    <property type="term" value="C:nucleus"/>
    <property type="evidence" value="ECO:0007669"/>
    <property type="project" value="TreeGrafter"/>
</dbReference>
<sequence length="120" mass="13639">MYACYNVAGPNGPEKILEREVHTDRVDSIQFSNRDCRFISGSKDGTALIWKYERQSWTTIQLKMSTKLPGQPEEPGDAKLKLLVTMVSWAIDDDKVITAVSDRSIKVWNSFNGNLIFNLK</sequence>
<dbReference type="Pfam" id="PF00400">
    <property type="entry name" value="WD40"/>
    <property type="match status" value="2"/>
</dbReference>
<feature type="repeat" description="WD" evidence="1">
    <location>
        <begin position="84"/>
        <end position="118"/>
    </location>
</feature>
<dbReference type="SUPFAM" id="SSF50978">
    <property type="entry name" value="WD40 repeat-like"/>
    <property type="match status" value="1"/>
</dbReference>
<dbReference type="GO" id="GO:0007010">
    <property type="term" value="P:cytoskeleton organization"/>
    <property type="evidence" value="ECO:0007669"/>
    <property type="project" value="TreeGrafter"/>
</dbReference>
<dbReference type="InterPro" id="IPR001680">
    <property type="entry name" value="WD40_rpt"/>
</dbReference>
<evidence type="ECO:0000256" key="1">
    <source>
        <dbReference type="PROSITE-ProRule" id="PRU00221"/>
    </source>
</evidence>
<accession>A0AAV4PLX3</accession>
<dbReference type="EMBL" id="BPLR01004803">
    <property type="protein sequence ID" value="GIX97639.1"/>
    <property type="molecule type" value="Genomic_DNA"/>
</dbReference>
<feature type="non-terminal residue" evidence="2">
    <location>
        <position position="120"/>
    </location>
</feature>
<protein>
    <submittedName>
        <fullName evidence="2">Bromodomain and WD repeat-containing protein 1</fullName>
    </submittedName>
</protein>
<dbReference type="AlphaFoldDB" id="A0AAV4PLX3"/>
<dbReference type="GO" id="GO:0006357">
    <property type="term" value="P:regulation of transcription by RNA polymerase II"/>
    <property type="evidence" value="ECO:0007669"/>
    <property type="project" value="TreeGrafter"/>
</dbReference>
<dbReference type="PROSITE" id="PS50294">
    <property type="entry name" value="WD_REPEATS_REGION"/>
    <property type="match status" value="1"/>
</dbReference>
<keyword evidence="3" id="KW-1185">Reference proteome</keyword>
<gene>
    <name evidence="2" type="primary">Brwd1</name>
    <name evidence="2" type="ORF">CEXT_109111</name>
</gene>
<evidence type="ECO:0000313" key="3">
    <source>
        <dbReference type="Proteomes" id="UP001054945"/>
    </source>
</evidence>
<dbReference type="InterPro" id="IPR052060">
    <property type="entry name" value="Bromo_WD_repeat"/>
</dbReference>
<organism evidence="2 3">
    <name type="scientific">Caerostris extrusa</name>
    <name type="common">Bark spider</name>
    <name type="synonym">Caerostris bankana</name>
    <dbReference type="NCBI Taxonomy" id="172846"/>
    <lineage>
        <taxon>Eukaryota</taxon>
        <taxon>Metazoa</taxon>
        <taxon>Ecdysozoa</taxon>
        <taxon>Arthropoda</taxon>
        <taxon>Chelicerata</taxon>
        <taxon>Arachnida</taxon>
        <taxon>Araneae</taxon>
        <taxon>Araneomorphae</taxon>
        <taxon>Entelegynae</taxon>
        <taxon>Araneoidea</taxon>
        <taxon>Araneidae</taxon>
        <taxon>Caerostris</taxon>
    </lineage>
</organism>
<dbReference type="GO" id="GO:0008360">
    <property type="term" value="P:regulation of cell shape"/>
    <property type="evidence" value="ECO:0007669"/>
    <property type="project" value="TreeGrafter"/>
</dbReference>
<dbReference type="SMART" id="SM00320">
    <property type="entry name" value="WD40"/>
    <property type="match status" value="2"/>
</dbReference>
<proteinExistence type="predicted"/>
<name>A0AAV4PLX3_CAEEX</name>
<comment type="caution">
    <text evidence="2">The sequence shown here is derived from an EMBL/GenBank/DDBJ whole genome shotgun (WGS) entry which is preliminary data.</text>
</comment>
<dbReference type="Gene3D" id="2.130.10.10">
    <property type="entry name" value="YVTN repeat-like/Quinoprotein amine dehydrogenase"/>
    <property type="match status" value="1"/>
</dbReference>
<dbReference type="PROSITE" id="PS50082">
    <property type="entry name" value="WD_REPEATS_2"/>
    <property type="match status" value="2"/>
</dbReference>
<dbReference type="InterPro" id="IPR036322">
    <property type="entry name" value="WD40_repeat_dom_sf"/>
</dbReference>
<reference evidence="2 3" key="1">
    <citation type="submission" date="2021-06" db="EMBL/GenBank/DDBJ databases">
        <title>Caerostris extrusa draft genome.</title>
        <authorList>
            <person name="Kono N."/>
            <person name="Arakawa K."/>
        </authorList>
    </citation>
    <scope>NUCLEOTIDE SEQUENCE [LARGE SCALE GENOMIC DNA]</scope>
</reference>
<dbReference type="PANTHER" id="PTHR16266:SF17">
    <property type="entry name" value="BRWD3"/>
    <property type="match status" value="1"/>
</dbReference>
<dbReference type="InterPro" id="IPR015943">
    <property type="entry name" value="WD40/YVTN_repeat-like_dom_sf"/>
</dbReference>
<keyword evidence="1" id="KW-0853">WD repeat</keyword>
<dbReference type="PANTHER" id="PTHR16266">
    <property type="entry name" value="WD REPEAT DOMAIN 9"/>
    <property type="match status" value="1"/>
</dbReference>
<evidence type="ECO:0000313" key="2">
    <source>
        <dbReference type="EMBL" id="GIX97639.1"/>
    </source>
</evidence>
<dbReference type="Proteomes" id="UP001054945">
    <property type="component" value="Unassembled WGS sequence"/>
</dbReference>